<keyword evidence="3" id="KW-1185">Reference proteome</keyword>
<protein>
    <submittedName>
        <fullName evidence="2">Uncharacterized protein</fullName>
    </submittedName>
</protein>
<proteinExistence type="predicted"/>
<keyword evidence="1" id="KW-1133">Transmembrane helix</keyword>
<evidence type="ECO:0000313" key="3">
    <source>
        <dbReference type="Proteomes" id="UP000663828"/>
    </source>
</evidence>
<sequence>MSNFNVMMLKNADLFPSTIKESTGITKVLRTLCIHSKKKILFTLFILIILVALITTLGVVLKKRNVKKIILTIGNTTMETLTKSGETSAATENPSITTATKDPCKYMHYEYFM</sequence>
<organism evidence="2 3">
    <name type="scientific">Adineta ricciae</name>
    <name type="common">Rotifer</name>
    <dbReference type="NCBI Taxonomy" id="249248"/>
    <lineage>
        <taxon>Eukaryota</taxon>
        <taxon>Metazoa</taxon>
        <taxon>Spiralia</taxon>
        <taxon>Gnathifera</taxon>
        <taxon>Rotifera</taxon>
        <taxon>Eurotatoria</taxon>
        <taxon>Bdelloidea</taxon>
        <taxon>Adinetida</taxon>
        <taxon>Adinetidae</taxon>
        <taxon>Adineta</taxon>
    </lineage>
</organism>
<keyword evidence="1" id="KW-0812">Transmembrane</keyword>
<feature type="transmembrane region" description="Helical" evidence="1">
    <location>
        <begin position="40"/>
        <end position="61"/>
    </location>
</feature>
<evidence type="ECO:0000256" key="1">
    <source>
        <dbReference type="SAM" id="Phobius"/>
    </source>
</evidence>
<reference evidence="2" key="1">
    <citation type="submission" date="2021-02" db="EMBL/GenBank/DDBJ databases">
        <authorList>
            <person name="Nowell W R."/>
        </authorList>
    </citation>
    <scope>NUCLEOTIDE SEQUENCE</scope>
</reference>
<dbReference type="AlphaFoldDB" id="A0A815H7B3"/>
<name>A0A815H7B3_ADIRI</name>
<dbReference type="EMBL" id="CAJNOR010002849">
    <property type="protein sequence ID" value="CAF1348370.1"/>
    <property type="molecule type" value="Genomic_DNA"/>
</dbReference>
<comment type="caution">
    <text evidence="2">The sequence shown here is derived from an EMBL/GenBank/DDBJ whole genome shotgun (WGS) entry which is preliminary data.</text>
</comment>
<gene>
    <name evidence="2" type="ORF">XAT740_LOCUS31346</name>
</gene>
<evidence type="ECO:0000313" key="2">
    <source>
        <dbReference type="EMBL" id="CAF1348370.1"/>
    </source>
</evidence>
<accession>A0A815H7B3</accession>
<keyword evidence="1" id="KW-0472">Membrane</keyword>
<dbReference type="Proteomes" id="UP000663828">
    <property type="component" value="Unassembled WGS sequence"/>
</dbReference>